<accession>A0ABT5BYG3</accession>
<sequence>MHLARASWAPLLGRGKGPVPNVLPMETRVRIASALVEGTSVRAVERQTGVAKSTILRFAVELGEGCARLHNRLVQGLCEPDIELDEQRSFIAKKDKRVTAEDPAEYGDVFTFTAFARRSKLVISYAVGKRDQATTDAFLADLRARVLVVPQITSDGLAVYVPAIDASFRGCADYAMVIKEYGYNKSPDHKYEPARDARFIRKTAVFGAPDPKRMSTSGVERYRLTARHINGCKRRLALSFSKSLRSHSAAVALSVATYNLTRVHASLRVSPAMAAGIVAELWSVEDLVRAALAEPAAAPPVPQPAQTGPVRQLPGGKGWLRLVSGGGTPSTPSTPQPPPAARTAAHLEPEPPPPSEPPPAPGPRRMVQLRLFSESE</sequence>
<protein>
    <submittedName>
        <fullName evidence="2">IS1 family transposase</fullName>
    </submittedName>
</protein>
<organism evidence="2 3">
    <name type="scientific">Sorangium atrum</name>
    <dbReference type="NCBI Taxonomy" id="2995308"/>
    <lineage>
        <taxon>Bacteria</taxon>
        <taxon>Pseudomonadati</taxon>
        <taxon>Myxococcota</taxon>
        <taxon>Polyangia</taxon>
        <taxon>Polyangiales</taxon>
        <taxon>Polyangiaceae</taxon>
        <taxon>Sorangium</taxon>
    </lineage>
</organism>
<evidence type="ECO:0000256" key="1">
    <source>
        <dbReference type="SAM" id="MobiDB-lite"/>
    </source>
</evidence>
<evidence type="ECO:0000313" key="2">
    <source>
        <dbReference type="EMBL" id="MDC0679185.1"/>
    </source>
</evidence>
<gene>
    <name evidence="2" type="ORF">POL72_15685</name>
</gene>
<comment type="caution">
    <text evidence="2">The sequence shown here is derived from an EMBL/GenBank/DDBJ whole genome shotgun (WGS) entry which is preliminary data.</text>
</comment>
<feature type="compositionally biased region" description="Pro residues" evidence="1">
    <location>
        <begin position="350"/>
        <end position="362"/>
    </location>
</feature>
<name>A0ABT5BYG3_9BACT</name>
<dbReference type="Proteomes" id="UP001217485">
    <property type="component" value="Unassembled WGS sequence"/>
</dbReference>
<evidence type="ECO:0000313" key="3">
    <source>
        <dbReference type="Proteomes" id="UP001217485"/>
    </source>
</evidence>
<dbReference type="RefSeq" id="WP_272096135.1">
    <property type="nucleotide sequence ID" value="NZ_JAQNDK010000002.1"/>
</dbReference>
<proteinExistence type="predicted"/>
<reference evidence="2 3" key="1">
    <citation type="submission" date="2023-01" db="EMBL/GenBank/DDBJ databases">
        <title>Minimal conservation of predation-associated metabolite biosynthetic gene clusters underscores biosynthetic potential of Myxococcota including descriptions for ten novel species: Archangium lansinium sp. nov., Myxococcus landrumus sp. nov., Nannocystis bai.</title>
        <authorList>
            <person name="Ahearne A."/>
            <person name="Stevens C."/>
            <person name="Dowd S."/>
        </authorList>
    </citation>
    <scope>NUCLEOTIDE SEQUENCE [LARGE SCALE GENOMIC DNA]</scope>
    <source>
        <strain evidence="2 3">WIWO2</strain>
    </source>
</reference>
<dbReference type="EMBL" id="JAQNDK010000002">
    <property type="protein sequence ID" value="MDC0679185.1"/>
    <property type="molecule type" value="Genomic_DNA"/>
</dbReference>
<keyword evidence="3" id="KW-1185">Reference proteome</keyword>
<feature type="region of interest" description="Disordered" evidence="1">
    <location>
        <begin position="296"/>
        <end position="376"/>
    </location>
</feature>